<feature type="compositionally biased region" description="Basic residues" evidence="1">
    <location>
        <begin position="648"/>
        <end position="669"/>
    </location>
</feature>
<dbReference type="Proteomes" id="UP000638560">
    <property type="component" value="Unassembled WGS sequence"/>
</dbReference>
<sequence>MTALVCPDCVGLTFSLDACRCTWGGDRFLVDERRQPSGEPYRDCPLCRGDGTVALPCHRCGQRGEVRAQLVLTVVNADTGAVASASVTAGAFAPRQRPDTRWELALTPVVSELAATVGATVTALSDISTGWRPLGDEYVLLPREWRPDLPAERRDALVAAALTTCSHNPWRVFHGRSVAAPPPDLDAWLAGLCRLADQLFLDLVIEARDSGYGQLDWDIRYEAPGAAVPASSRVRGDDLPAAVAATSVADAFDGFEPHGLGAHAHYLRAGAKPSDLTDLTGPVALDQVERRVVRDCDGRPGAQAIWRNGRWWHTSLRPGRLVETLSEESTGQISRRVTTTLVRGWEPPPPDWRGEPIPYHDCPDCDPDSRLRACYCTLGGRPADPSCDRCAGAGASAQHLSCHTCGDSRRVYHGAVVTVTDLAGRAIHENWSHRQPGNAWVDAPLVATQSGGKPVVQLPGRYRLARLARRLDQHPDDLTELDGGHQLGQDLRDGIVTLHHPGDDPLAEQIALATRGRPGGRLLLAARPADAPPLTELIGIALGLHLAIAVTVQDHRRNAGNPLRVHDERWDVEIIAAEPSSPVHRPAAAPEPAGGGRGVSDVPRGGPCRDRARRSAPADPGTADPTATPGRRPGSASRAARASPPRQAGHRTLRPRRLHRPRARVRQHPRPGQGGHPGGGGQRARAARDGPPSLTSTHLVDDLPVVRVVVGVPLAAGGQSGRIARRYQAWVVECPRLGRLVRPLAQIRGLLLPGLGGAGRGRLRLAGFLAAHNIPHVRLPVGATAIRWLVGCPSGLPRPHTSKPVPLPVRRPAIGRRRG</sequence>
<keyword evidence="3" id="KW-1185">Reference proteome</keyword>
<evidence type="ECO:0000256" key="1">
    <source>
        <dbReference type="SAM" id="MobiDB-lite"/>
    </source>
</evidence>
<accession>A0ABS0GVJ2</accession>
<comment type="caution">
    <text evidence="2">The sequence shown here is derived from an EMBL/GenBank/DDBJ whole genome shotgun (WGS) entry which is preliminary data.</text>
</comment>
<feature type="compositionally biased region" description="Gly residues" evidence="1">
    <location>
        <begin position="672"/>
        <end position="682"/>
    </location>
</feature>
<protein>
    <submittedName>
        <fullName evidence="2">Uncharacterized protein</fullName>
    </submittedName>
</protein>
<proteinExistence type="predicted"/>
<evidence type="ECO:0000313" key="3">
    <source>
        <dbReference type="Proteomes" id="UP000638560"/>
    </source>
</evidence>
<feature type="region of interest" description="Disordered" evidence="1">
    <location>
        <begin position="577"/>
        <end position="698"/>
    </location>
</feature>
<name>A0ABS0GVJ2_9ACTN</name>
<gene>
    <name evidence="2" type="ORF">I0C86_14780</name>
</gene>
<feature type="compositionally biased region" description="Low complexity" evidence="1">
    <location>
        <begin position="615"/>
        <end position="647"/>
    </location>
</feature>
<organism evidence="2 3">
    <name type="scientific">Plantactinospora alkalitolerans</name>
    <dbReference type="NCBI Taxonomy" id="2789879"/>
    <lineage>
        <taxon>Bacteria</taxon>
        <taxon>Bacillati</taxon>
        <taxon>Actinomycetota</taxon>
        <taxon>Actinomycetes</taxon>
        <taxon>Micromonosporales</taxon>
        <taxon>Micromonosporaceae</taxon>
        <taxon>Plantactinospora</taxon>
    </lineage>
</organism>
<reference evidence="2 3" key="1">
    <citation type="submission" date="2020-11" db="EMBL/GenBank/DDBJ databases">
        <title>A novel isolate from a Black sea contaminated sediment with potential to produce alkanes: Plantactinospora alkalitolerans sp. nov.</title>
        <authorList>
            <person name="Carro L."/>
            <person name="Veyisoglu A."/>
            <person name="Guven K."/>
            <person name="Schumann P."/>
            <person name="Klenk H.-P."/>
            <person name="Sahin N."/>
        </authorList>
    </citation>
    <scope>NUCLEOTIDE SEQUENCE [LARGE SCALE GENOMIC DNA]</scope>
    <source>
        <strain evidence="2 3">S1510</strain>
    </source>
</reference>
<dbReference type="EMBL" id="JADPUN010000147">
    <property type="protein sequence ID" value="MBF9130210.1"/>
    <property type="molecule type" value="Genomic_DNA"/>
</dbReference>
<feature type="region of interest" description="Disordered" evidence="1">
    <location>
        <begin position="800"/>
        <end position="819"/>
    </location>
</feature>
<evidence type="ECO:0000313" key="2">
    <source>
        <dbReference type="EMBL" id="MBF9130210.1"/>
    </source>
</evidence>